<accession>A0A2P5F4A3</accession>
<sequence length="116" mass="13777">MEEVLDSQRGFAVGNHFYEVQPNETYSYESELKWLPPEMKKWKLLAKKVDGAKPSFEREDKGYVRKAKIVRDLFWKPMNPIEFPSMVIYGHGNAEDKDEWHVKKFWGCKCCILRSM</sequence>
<keyword evidence="2" id="KW-1185">Reference proteome</keyword>
<evidence type="ECO:0000313" key="1">
    <source>
        <dbReference type="EMBL" id="PON92623.1"/>
    </source>
</evidence>
<gene>
    <name evidence="1" type="ORF">TorRG33x02_114830</name>
</gene>
<dbReference type="InParanoid" id="A0A2P5F4A3"/>
<comment type="caution">
    <text evidence="1">The sequence shown here is derived from an EMBL/GenBank/DDBJ whole genome shotgun (WGS) entry which is preliminary data.</text>
</comment>
<protein>
    <submittedName>
        <fullName evidence="1">Uncharacterized protein</fullName>
    </submittedName>
</protein>
<reference evidence="2" key="1">
    <citation type="submission" date="2016-06" db="EMBL/GenBank/DDBJ databases">
        <title>Parallel loss of symbiosis genes in relatives of nitrogen-fixing non-legume Parasponia.</title>
        <authorList>
            <person name="Van Velzen R."/>
            <person name="Holmer R."/>
            <person name="Bu F."/>
            <person name="Rutten L."/>
            <person name="Van Zeijl A."/>
            <person name="Liu W."/>
            <person name="Santuari L."/>
            <person name="Cao Q."/>
            <person name="Sharma T."/>
            <person name="Shen D."/>
            <person name="Roswanjaya Y."/>
            <person name="Wardhani T."/>
            <person name="Kalhor M.S."/>
            <person name="Jansen J."/>
            <person name="Van den Hoogen J."/>
            <person name="Gungor B."/>
            <person name="Hartog M."/>
            <person name="Hontelez J."/>
            <person name="Verver J."/>
            <person name="Yang W.-C."/>
            <person name="Schijlen E."/>
            <person name="Repin R."/>
            <person name="Schilthuizen M."/>
            <person name="Schranz E."/>
            <person name="Heidstra R."/>
            <person name="Miyata K."/>
            <person name="Fedorova E."/>
            <person name="Kohlen W."/>
            <person name="Bisseling T."/>
            <person name="Smit S."/>
            <person name="Geurts R."/>
        </authorList>
    </citation>
    <scope>NUCLEOTIDE SEQUENCE [LARGE SCALE GENOMIC DNA]</scope>
    <source>
        <strain evidence="2">cv. RG33-2</strain>
    </source>
</reference>
<dbReference type="Proteomes" id="UP000237000">
    <property type="component" value="Unassembled WGS sequence"/>
</dbReference>
<proteinExistence type="predicted"/>
<evidence type="ECO:0000313" key="2">
    <source>
        <dbReference type="Proteomes" id="UP000237000"/>
    </source>
</evidence>
<dbReference type="EMBL" id="JXTC01000063">
    <property type="protein sequence ID" value="PON92623.1"/>
    <property type="molecule type" value="Genomic_DNA"/>
</dbReference>
<name>A0A2P5F4A3_TREOI</name>
<dbReference type="AlphaFoldDB" id="A0A2P5F4A3"/>
<organism evidence="1 2">
    <name type="scientific">Trema orientale</name>
    <name type="common">Charcoal tree</name>
    <name type="synonym">Celtis orientalis</name>
    <dbReference type="NCBI Taxonomy" id="63057"/>
    <lineage>
        <taxon>Eukaryota</taxon>
        <taxon>Viridiplantae</taxon>
        <taxon>Streptophyta</taxon>
        <taxon>Embryophyta</taxon>
        <taxon>Tracheophyta</taxon>
        <taxon>Spermatophyta</taxon>
        <taxon>Magnoliopsida</taxon>
        <taxon>eudicotyledons</taxon>
        <taxon>Gunneridae</taxon>
        <taxon>Pentapetalae</taxon>
        <taxon>rosids</taxon>
        <taxon>fabids</taxon>
        <taxon>Rosales</taxon>
        <taxon>Cannabaceae</taxon>
        <taxon>Trema</taxon>
    </lineage>
</organism>